<dbReference type="EMBL" id="CAJJDO010000162">
    <property type="protein sequence ID" value="CAD8211238.1"/>
    <property type="molecule type" value="Genomic_DNA"/>
</dbReference>
<keyword evidence="3" id="KW-1185">Reference proteome</keyword>
<gene>
    <name evidence="2" type="ORF">PPENT_87.1.T1620110</name>
</gene>
<dbReference type="Proteomes" id="UP000689195">
    <property type="component" value="Unassembled WGS sequence"/>
</dbReference>
<protein>
    <recommendedName>
        <fullName evidence="1">Kazal-like domain-containing protein</fullName>
    </recommendedName>
</protein>
<organism evidence="2 3">
    <name type="scientific">Paramecium pentaurelia</name>
    <dbReference type="NCBI Taxonomy" id="43138"/>
    <lineage>
        <taxon>Eukaryota</taxon>
        <taxon>Sar</taxon>
        <taxon>Alveolata</taxon>
        <taxon>Ciliophora</taxon>
        <taxon>Intramacronucleata</taxon>
        <taxon>Oligohymenophorea</taxon>
        <taxon>Peniculida</taxon>
        <taxon>Parameciidae</taxon>
        <taxon>Paramecium</taxon>
    </lineage>
</organism>
<dbReference type="OrthoDB" id="297950at2759"/>
<dbReference type="AlphaFoldDB" id="A0A8S1YDH6"/>
<evidence type="ECO:0000313" key="3">
    <source>
        <dbReference type="Proteomes" id="UP000689195"/>
    </source>
</evidence>
<evidence type="ECO:0000259" key="1">
    <source>
        <dbReference type="PROSITE" id="PS51465"/>
    </source>
</evidence>
<accession>A0A8S1YDH6</accession>
<sequence length="300" mass="34509">MFIIFLFCITTTLSSFINCPEQTQQYCDDNYHPVCAYVQDEKIAKQYQNACEACKISTTQYYYEGECKQLKNHTQIYRLTTESNEQSDLIKDCDENIRYLTDCSNKESLVCGVFTSTENCTTCQNEYYNFCVACADQKVDYYYDGYCKNEQTKSEIIYCPADRPSNCDENGQSVCSQTTYPCSTQDCVLESKSWCAACSNSQVITYYQGSCQKYLEYAKNVNIMEEVAQKCNSLQPETCTETVQEVCATETCNDDGLICQKTYSNSCLACKNTKVISYLPFSCFSYQQFIIWSMIIYFLQ</sequence>
<dbReference type="InterPro" id="IPR002350">
    <property type="entry name" value="Kazal_dom"/>
</dbReference>
<dbReference type="PROSITE" id="PS51465">
    <property type="entry name" value="KAZAL_2"/>
    <property type="match status" value="1"/>
</dbReference>
<feature type="domain" description="Kazal-like" evidence="1">
    <location>
        <begin position="13"/>
        <end position="69"/>
    </location>
</feature>
<comment type="caution">
    <text evidence="2">The sequence shown here is derived from an EMBL/GenBank/DDBJ whole genome shotgun (WGS) entry which is preliminary data.</text>
</comment>
<evidence type="ECO:0000313" key="2">
    <source>
        <dbReference type="EMBL" id="CAD8211238.1"/>
    </source>
</evidence>
<reference evidence="2" key="1">
    <citation type="submission" date="2021-01" db="EMBL/GenBank/DDBJ databases">
        <authorList>
            <consortium name="Genoscope - CEA"/>
            <person name="William W."/>
        </authorList>
    </citation>
    <scope>NUCLEOTIDE SEQUENCE</scope>
</reference>
<proteinExistence type="predicted"/>
<name>A0A8S1YDH6_9CILI</name>